<dbReference type="Proteomes" id="UP000626109">
    <property type="component" value="Unassembled WGS sequence"/>
</dbReference>
<feature type="transmembrane region" description="Helical" evidence="6">
    <location>
        <begin position="179"/>
        <end position="204"/>
    </location>
</feature>
<dbReference type="PANTHER" id="PTHR43310">
    <property type="entry name" value="SULFATE TRANSPORTER YBAR-RELATED"/>
    <property type="match status" value="1"/>
</dbReference>
<dbReference type="EMBL" id="CAJNNW010004648">
    <property type="protein sequence ID" value="CAE8646630.1"/>
    <property type="molecule type" value="Genomic_DNA"/>
</dbReference>
<dbReference type="GO" id="GO:0016020">
    <property type="term" value="C:membrane"/>
    <property type="evidence" value="ECO:0007669"/>
    <property type="project" value="UniProtKB-SubCell"/>
</dbReference>
<feature type="transmembrane region" description="Helical" evidence="6">
    <location>
        <begin position="216"/>
        <end position="237"/>
    </location>
</feature>
<gene>
    <name evidence="8" type="ORF">PGLA2088_LOCUS4972</name>
</gene>
<feature type="compositionally biased region" description="Low complexity" evidence="5">
    <location>
        <begin position="11"/>
        <end position="29"/>
    </location>
</feature>
<evidence type="ECO:0000256" key="6">
    <source>
        <dbReference type="SAM" id="Phobius"/>
    </source>
</evidence>
<evidence type="ECO:0000256" key="1">
    <source>
        <dbReference type="ARBA" id="ARBA00004141"/>
    </source>
</evidence>
<accession>A0A813I7R5</accession>
<name>A0A813I7R5_POLGL</name>
<feature type="region of interest" description="Disordered" evidence="5">
    <location>
        <begin position="1"/>
        <end position="80"/>
    </location>
</feature>
<feature type="non-terminal residue" evidence="8">
    <location>
        <position position="1"/>
    </location>
</feature>
<comment type="subcellular location">
    <subcellularLocation>
        <location evidence="1">Membrane</location>
        <topology evidence="1">Multi-pass membrane protein</topology>
    </subcellularLocation>
</comment>
<keyword evidence="2 6" id="KW-0812">Transmembrane</keyword>
<evidence type="ECO:0000313" key="9">
    <source>
        <dbReference type="Proteomes" id="UP000626109"/>
    </source>
</evidence>
<keyword evidence="3 6" id="KW-1133">Transmembrane helix</keyword>
<dbReference type="PANTHER" id="PTHR43310:SF4">
    <property type="entry name" value="AFR304WP"/>
    <property type="match status" value="1"/>
</dbReference>
<comment type="caution">
    <text evidence="8">The sequence shown here is derived from an EMBL/GenBank/DDBJ whole genome shotgun (WGS) entry which is preliminary data.</text>
</comment>
<dbReference type="Pfam" id="PF00916">
    <property type="entry name" value="Sulfate_transp"/>
    <property type="match status" value="1"/>
</dbReference>
<feature type="transmembrane region" description="Helical" evidence="6">
    <location>
        <begin position="112"/>
        <end position="140"/>
    </location>
</feature>
<feature type="domain" description="SLC26A/SulP transporter" evidence="7">
    <location>
        <begin position="131"/>
        <end position="241"/>
    </location>
</feature>
<protein>
    <recommendedName>
        <fullName evidence="7">SLC26A/SulP transporter domain-containing protein</fullName>
    </recommendedName>
</protein>
<evidence type="ECO:0000256" key="3">
    <source>
        <dbReference type="ARBA" id="ARBA00022989"/>
    </source>
</evidence>
<evidence type="ECO:0000259" key="7">
    <source>
        <dbReference type="Pfam" id="PF00916"/>
    </source>
</evidence>
<reference evidence="8" key="1">
    <citation type="submission" date="2021-02" db="EMBL/GenBank/DDBJ databases">
        <authorList>
            <person name="Dougan E. K."/>
            <person name="Rhodes N."/>
            <person name="Thang M."/>
            <person name="Chan C."/>
        </authorList>
    </citation>
    <scope>NUCLEOTIDE SEQUENCE</scope>
</reference>
<feature type="transmembrane region" description="Helical" evidence="6">
    <location>
        <begin position="86"/>
        <end position="105"/>
    </location>
</feature>
<dbReference type="AlphaFoldDB" id="A0A813I7R5"/>
<proteinExistence type="predicted"/>
<feature type="compositionally biased region" description="Low complexity" evidence="5">
    <location>
        <begin position="45"/>
        <end position="78"/>
    </location>
</feature>
<organism evidence="8 9">
    <name type="scientific">Polarella glacialis</name>
    <name type="common">Dinoflagellate</name>
    <dbReference type="NCBI Taxonomy" id="89957"/>
    <lineage>
        <taxon>Eukaryota</taxon>
        <taxon>Sar</taxon>
        <taxon>Alveolata</taxon>
        <taxon>Dinophyceae</taxon>
        <taxon>Suessiales</taxon>
        <taxon>Suessiaceae</taxon>
        <taxon>Polarella</taxon>
    </lineage>
</organism>
<dbReference type="InterPro" id="IPR052706">
    <property type="entry name" value="Membrane-Transporter-like"/>
</dbReference>
<evidence type="ECO:0000256" key="2">
    <source>
        <dbReference type="ARBA" id="ARBA00022692"/>
    </source>
</evidence>
<evidence type="ECO:0000256" key="4">
    <source>
        <dbReference type="ARBA" id="ARBA00023136"/>
    </source>
</evidence>
<sequence length="259" mass="27885">MMTASGSSAAQPLLPHEQYQQQQPQQQHDGQPHCRVWPHSSSRANTTTNNNDNNNDTINSNNNSNNNNSNNSNSNSNSQPQLQQQVLSVIQASLAVAVAVLVTLLDNFPYGFLLFPMAAELHCVGISMVLMSAASAQFVFGVGSQLPEGLGCMIVENIPMLHSMANSVTLLLQETPDKIVPTVIALYISASLLTSTAFCLLGYLRMDQVFLLLPKPVLMGCIGGMGVYILTAGIGAATNVPWEWSSEVLLLQVAQWSKA</sequence>
<keyword evidence="4 6" id="KW-0472">Membrane</keyword>
<evidence type="ECO:0000313" key="8">
    <source>
        <dbReference type="EMBL" id="CAE8646630.1"/>
    </source>
</evidence>
<feature type="compositionally biased region" description="Polar residues" evidence="5">
    <location>
        <begin position="1"/>
        <end position="10"/>
    </location>
</feature>
<evidence type="ECO:0000256" key="5">
    <source>
        <dbReference type="SAM" id="MobiDB-lite"/>
    </source>
</evidence>
<dbReference type="InterPro" id="IPR011547">
    <property type="entry name" value="SLC26A/SulP_dom"/>
</dbReference>